<dbReference type="Pfam" id="PF00318">
    <property type="entry name" value="Ribosomal_S2"/>
    <property type="match status" value="1"/>
</dbReference>
<dbReference type="FunFam" id="1.10.287.610:FF:000001">
    <property type="entry name" value="30S ribosomal protein S2"/>
    <property type="match status" value="1"/>
</dbReference>
<dbReference type="Gene3D" id="1.10.150.20">
    <property type="entry name" value="5' to 3' exonuclease, C-terminal subdomain"/>
    <property type="match status" value="1"/>
</dbReference>
<dbReference type="Gene3D" id="3.40.50.10490">
    <property type="entry name" value="Glucose-6-phosphate isomerase like protein, domain 1"/>
    <property type="match status" value="1"/>
</dbReference>
<dbReference type="PANTHER" id="PTHR12534">
    <property type="entry name" value="30S RIBOSOMAL PROTEIN S2 PROKARYOTIC AND ORGANELLAR"/>
    <property type="match status" value="1"/>
</dbReference>
<dbReference type="CDD" id="cd01425">
    <property type="entry name" value="RPS2"/>
    <property type="match status" value="1"/>
</dbReference>
<dbReference type="NCBIfam" id="TIGR01011">
    <property type="entry name" value="rpsB_bact"/>
    <property type="match status" value="1"/>
</dbReference>
<dbReference type="PRINTS" id="PR00395">
    <property type="entry name" value="RIBOSOMALS2"/>
</dbReference>
<evidence type="ECO:0000256" key="1">
    <source>
        <dbReference type="ARBA" id="ARBA00006242"/>
    </source>
</evidence>
<evidence type="ECO:0000256" key="3">
    <source>
        <dbReference type="ARBA" id="ARBA00023274"/>
    </source>
</evidence>
<protein>
    <submittedName>
        <fullName evidence="4">SSU ribosomal protein S2p (SAe)</fullName>
    </submittedName>
</protein>
<dbReference type="AlphaFoldDB" id="A0A1W1BEJ7"/>
<reference evidence="4" key="1">
    <citation type="submission" date="2016-10" db="EMBL/GenBank/DDBJ databases">
        <authorList>
            <person name="de Groot N.N."/>
        </authorList>
    </citation>
    <scope>NUCLEOTIDE SEQUENCE</scope>
</reference>
<name>A0A1W1BEJ7_9ZZZZ</name>
<dbReference type="GO" id="GO:0006412">
    <property type="term" value="P:translation"/>
    <property type="evidence" value="ECO:0007669"/>
    <property type="project" value="InterPro"/>
</dbReference>
<dbReference type="GO" id="GO:0003735">
    <property type="term" value="F:structural constituent of ribosome"/>
    <property type="evidence" value="ECO:0007669"/>
    <property type="project" value="InterPro"/>
</dbReference>
<dbReference type="InterPro" id="IPR018130">
    <property type="entry name" value="Ribosomal_uS2_CS"/>
</dbReference>
<organism evidence="4">
    <name type="scientific">hydrothermal vent metagenome</name>
    <dbReference type="NCBI Taxonomy" id="652676"/>
    <lineage>
        <taxon>unclassified sequences</taxon>
        <taxon>metagenomes</taxon>
        <taxon>ecological metagenomes</taxon>
    </lineage>
</organism>
<dbReference type="InterPro" id="IPR005706">
    <property type="entry name" value="Ribosomal_uS2_bac/mit/plastid"/>
</dbReference>
<sequence length="346" mass="38701">MVTMKDLLECGVHFGHQTRRWNPKMKKFIFGARKNIYIIDLQKTLRYFKYTYNVVRDAAAEGQTVLFVGTKKQARQAVKEHAERCGMPYVATRWLGGMLTNYPTMKKSIRKLEIIEQMEENGQLDMLTKKEALMLLRKKEKLSSYLEGFRHMKKLPDMMFVVDAVKEHIAVKEARRLGMKVVAPLDTNCDPDVIDYPIPGNDDAIRSINLFCKEMAEAIIEGKAAYAEANGGDVEEVAAGEMEAVMAEAAAEEASVPATETEVAKLVEEKAAPAPKAAKEEKKGDDLTKIAGVGKVYQGKLNDEGFYTFDDVANMTAEQIQVMEDKYSFKGDFKDAVASAKELAKA</sequence>
<dbReference type="Gene3D" id="1.10.287.610">
    <property type="entry name" value="Helix hairpin bin"/>
    <property type="match status" value="1"/>
</dbReference>
<accession>A0A1W1BEJ7</accession>
<dbReference type="PROSITE" id="PS00962">
    <property type="entry name" value="RIBOSOMAL_S2_1"/>
    <property type="match status" value="1"/>
</dbReference>
<dbReference type="HAMAP" id="MF_00291_B">
    <property type="entry name" value="Ribosomal_uS2_B"/>
    <property type="match status" value="1"/>
</dbReference>
<keyword evidence="3" id="KW-0687">Ribonucleoprotein</keyword>
<comment type="similarity">
    <text evidence="1">Belongs to the universal ribosomal protein uS2 family.</text>
</comment>
<dbReference type="PANTHER" id="PTHR12534:SF0">
    <property type="entry name" value="SMALL RIBOSOMAL SUBUNIT PROTEIN US2M"/>
    <property type="match status" value="1"/>
</dbReference>
<evidence type="ECO:0000313" key="4">
    <source>
        <dbReference type="EMBL" id="SFV51868.1"/>
    </source>
</evidence>
<dbReference type="InterPro" id="IPR001865">
    <property type="entry name" value="Ribosomal_uS2"/>
</dbReference>
<dbReference type="GO" id="GO:0022627">
    <property type="term" value="C:cytosolic small ribosomal subunit"/>
    <property type="evidence" value="ECO:0007669"/>
    <property type="project" value="TreeGrafter"/>
</dbReference>
<gene>
    <name evidence="4" type="ORF">MNB_SV-8-808</name>
</gene>
<dbReference type="SUPFAM" id="SSF52313">
    <property type="entry name" value="Ribosomal protein S2"/>
    <property type="match status" value="1"/>
</dbReference>
<dbReference type="EMBL" id="FPHD01000015">
    <property type="protein sequence ID" value="SFV51868.1"/>
    <property type="molecule type" value="Genomic_DNA"/>
</dbReference>
<keyword evidence="2 4" id="KW-0689">Ribosomal protein</keyword>
<dbReference type="InterPro" id="IPR023591">
    <property type="entry name" value="Ribosomal_uS2_flav_dom_sf"/>
</dbReference>
<proteinExistence type="inferred from homology"/>
<evidence type="ECO:0000256" key="2">
    <source>
        <dbReference type="ARBA" id="ARBA00022980"/>
    </source>
</evidence>